<comment type="caution">
    <text evidence="2">The sequence shown here is derived from an EMBL/GenBank/DDBJ whole genome shotgun (WGS) entry which is preliminary data.</text>
</comment>
<keyword evidence="1" id="KW-1133">Transmembrane helix</keyword>
<dbReference type="AlphaFoldDB" id="A0A0F9Q7F4"/>
<evidence type="ECO:0000256" key="1">
    <source>
        <dbReference type="SAM" id="Phobius"/>
    </source>
</evidence>
<sequence length="79" mass="9160">MMVMGFTFIAFSFIYNLGYEPTEQKIKCYDRFSNEIIGETCIEKDFISEESEIILGVGFAFLLSGWIIFLFSDPLESYI</sequence>
<protein>
    <submittedName>
        <fullName evidence="2">Uncharacterized protein</fullName>
    </submittedName>
</protein>
<keyword evidence="1" id="KW-0472">Membrane</keyword>
<reference evidence="2" key="1">
    <citation type="journal article" date="2015" name="Nature">
        <title>Complex archaea that bridge the gap between prokaryotes and eukaryotes.</title>
        <authorList>
            <person name="Spang A."/>
            <person name="Saw J.H."/>
            <person name="Jorgensen S.L."/>
            <person name="Zaremba-Niedzwiedzka K."/>
            <person name="Martijn J."/>
            <person name="Lind A.E."/>
            <person name="van Eijk R."/>
            <person name="Schleper C."/>
            <person name="Guy L."/>
            <person name="Ettema T.J."/>
        </authorList>
    </citation>
    <scope>NUCLEOTIDE SEQUENCE</scope>
</reference>
<dbReference type="EMBL" id="LAZR01005279">
    <property type="protein sequence ID" value="KKN01278.1"/>
    <property type="molecule type" value="Genomic_DNA"/>
</dbReference>
<proteinExistence type="predicted"/>
<evidence type="ECO:0000313" key="2">
    <source>
        <dbReference type="EMBL" id="KKN01278.1"/>
    </source>
</evidence>
<name>A0A0F9Q7F4_9ZZZZ</name>
<accession>A0A0F9Q7F4</accession>
<keyword evidence="1" id="KW-0812">Transmembrane</keyword>
<organism evidence="2">
    <name type="scientific">marine sediment metagenome</name>
    <dbReference type="NCBI Taxonomy" id="412755"/>
    <lineage>
        <taxon>unclassified sequences</taxon>
        <taxon>metagenomes</taxon>
        <taxon>ecological metagenomes</taxon>
    </lineage>
</organism>
<feature type="transmembrane region" description="Helical" evidence="1">
    <location>
        <begin position="53"/>
        <end position="71"/>
    </location>
</feature>
<gene>
    <name evidence="2" type="ORF">LCGC14_1129360</name>
</gene>